<evidence type="ECO:0000313" key="4">
    <source>
        <dbReference type="Proteomes" id="UP000824087"/>
    </source>
</evidence>
<reference evidence="3" key="2">
    <citation type="journal article" date="2021" name="PeerJ">
        <title>Extensive microbial diversity within the chicken gut microbiome revealed by metagenomics and culture.</title>
        <authorList>
            <person name="Gilroy R."/>
            <person name="Ravi A."/>
            <person name="Getino M."/>
            <person name="Pursley I."/>
            <person name="Horton D.L."/>
            <person name="Alikhan N.F."/>
            <person name="Baker D."/>
            <person name="Gharbi K."/>
            <person name="Hall N."/>
            <person name="Watson M."/>
            <person name="Adriaenssens E.M."/>
            <person name="Foster-Nyarko E."/>
            <person name="Jarju S."/>
            <person name="Secka A."/>
            <person name="Antonio M."/>
            <person name="Oren A."/>
            <person name="Chaudhuri R.R."/>
            <person name="La Ragione R."/>
            <person name="Hildebrand F."/>
            <person name="Pallen M.J."/>
        </authorList>
    </citation>
    <scope>NUCLEOTIDE SEQUENCE</scope>
    <source>
        <strain evidence="3">CHK197-8231</strain>
    </source>
</reference>
<evidence type="ECO:0000256" key="1">
    <source>
        <dbReference type="SAM" id="Coils"/>
    </source>
</evidence>
<evidence type="ECO:0000256" key="2">
    <source>
        <dbReference type="SAM" id="MobiDB-lite"/>
    </source>
</evidence>
<organism evidence="3 4">
    <name type="scientific">Candidatus Fimihabitans intestinipullorum</name>
    <dbReference type="NCBI Taxonomy" id="2840820"/>
    <lineage>
        <taxon>Bacteria</taxon>
        <taxon>Bacillati</taxon>
        <taxon>Mycoplasmatota</taxon>
        <taxon>Mycoplasmatota incertae sedis</taxon>
        <taxon>Candidatus Fimihabitans</taxon>
    </lineage>
</organism>
<keyword evidence="1" id="KW-0175">Coiled coil</keyword>
<gene>
    <name evidence="3" type="ORF">IAD49_05530</name>
</gene>
<keyword evidence="3" id="KW-0378">Hydrolase</keyword>
<feature type="coiled-coil region" evidence="1">
    <location>
        <begin position="18"/>
        <end position="52"/>
    </location>
</feature>
<reference evidence="3" key="1">
    <citation type="submission" date="2020-10" db="EMBL/GenBank/DDBJ databases">
        <authorList>
            <person name="Gilroy R."/>
        </authorList>
    </citation>
    <scope>NUCLEOTIDE SEQUENCE</scope>
    <source>
        <strain evidence="3">CHK197-8231</strain>
    </source>
</reference>
<dbReference type="EMBL" id="DVML01000032">
    <property type="protein sequence ID" value="HIU23025.1"/>
    <property type="molecule type" value="Genomic_DNA"/>
</dbReference>
<dbReference type="Gene3D" id="3.20.20.80">
    <property type="entry name" value="Glycosidases"/>
    <property type="match status" value="1"/>
</dbReference>
<dbReference type="AlphaFoldDB" id="A0A9D1HXF9"/>
<dbReference type="InterPro" id="IPR032719">
    <property type="entry name" value="WbsX"/>
</dbReference>
<dbReference type="PANTHER" id="PTHR41244:SF1">
    <property type="entry name" value="GLYCOSYLTRANSFERASE"/>
    <property type="match status" value="1"/>
</dbReference>
<dbReference type="Pfam" id="PF14307">
    <property type="entry name" value="Glyco_tran_WbsX"/>
    <property type="match status" value="1"/>
</dbReference>
<protein>
    <submittedName>
        <fullName evidence="3">Glycoside hydrolase family 99-like domain-containing protein</fullName>
    </submittedName>
</protein>
<dbReference type="GO" id="GO:0016787">
    <property type="term" value="F:hydrolase activity"/>
    <property type="evidence" value="ECO:0007669"/>
    <property type="project" value="UniProtKB-KW"/>
</dbReference>
<evidence type="ECO:0000313" key="3">
    <source>
        <dbReference type="EMBL" id="HIU23025.1"/>
    </source>
</evidence>
<dbReference type="CDD" id="cd11579">
    <property type="entry name" value="Glyco_tran_WbsX"/>
    <property type="match status" value="1"/>
</dbReference>
<feature type="region of interest" description="Disordered" evidence="2">
    <location>
        <begin position="89"/>
        <end position="114"/>
    </location>
</feature>
<proteinExistence type="predicted"/>
<dbReference type="Proteomes" id="UP000824087">
    <property type="component" value="Unassembled WGS sequence"/>
</dbReference>
<accession>A0A9D1HXF9</accession>
<dbReference type="PANTHER" id="PTHR41244">
    <property type="entry name" value="RHAMNAN SYNTHESIS F"/>
    <property type="match status" value="1"/>
</dbReference>
<feature type="compositionally biased region" description="Basic and acidic residues" evidence="2">
    <location>
        <begin position="98"/>
        <end position="107"/>
    </location>
</feature>
<sequence>MTDVDKAGVKEYEYRRRIIELETEKNLEKQKVMQMKLQYQQLENQCHYLEELIALQDAKLNSKGWKALEKMRKVVYCCRHFSKPKKVTLSQEQGLEPELDKKDEPKVKKGKPYRSHYEEDQDFSKYHTDIKTLTFYLPQYHTFPENDEWWGKGFTEWVNTRKAKPLFPGHYQLREPHDDIGYYTLDNKETLKRQIDLAKRHGIYGFAFYYYWFSGKRLMEKPVDIFLENKDLDFPFLFCWANENWTRAWDGSQHDIIMKQEYKKDGYRAFIRDIKKYLMDERYIRIDGKPIIMIYNIAEIPNLEELVNAWRVCAREEGIGEILVWIRYPMQKNEHEFAGIVDAEFDFAPHYFAGVENHVDDLPSKEVYDYEKIVDQAIERYQPHFPIIPFYYSCTMGWDNTPRRKVNPMIFYGYSPKKFYDWVRTIVKFTRKRHREEDRFIFVNAWNEWAEGTYLEPDKKYGYTNINTLSKAIFDLPYQERKTKKKD</sequence>
<comment type="caution">
    <text evidence="3">The sequence shown here is derived from an EMBL/GenBank/DDBJ whole genome shotgun (WGS) entry which is preliminary data.</text>
</comment>
<name>A0A9D1HXF9_9BACT</name>